<evidence type="ECO:0000313" key="3">
    <source>
        <dbReference type="Proteomes" id="UP000503447"/>
    </source>
</evidence>
<keyword evidence="1" id="KW-0732">Signal</keyword>
<dbReference type="Proteomes" id="UP000503447">
    <property type="component" value="Chromosome"/>
</dbReference>
<dbReference type="RefSeq" id="WP_171476188.1">
    <property type="nucleotide sequence ID" value="NZ_CP053452.2"/>
</dbReference>
<evidence type="ECO:0000313" key="2">
    <source>
        <dbReference type="EMBL" id="QJW98975.1"/>
    </source>
</evidence>
<accession>A0A6M5YYB5</accession>
<proteinExistence type="predicted"/>
<dbReference type="Gene3D" id="1.50.10.20">
    <property type="match status" value="3"/>
</dbReference>
<protein>
    <recommendedName>
        <fullName evidence="4">Squalene cyclase C-terminal domain-containing protein</fullName>
    </recommendedName>
</protein>
<dbReference type="EMBL" id="CP053452">
    <property type="protein sequence ID" value="QJW98975.1"/>
    <property type="molecule type" value="Genomic_DNA"/>
</dbReference>
<gene>
    <name evidence="2" type="ORF">FTUN_6570</name>
</gene>
<feature type="chain" id="PRO_5026896636" description="Squalene cyclase C-terminal domain-containing protein" evidence="1">
    <location>
        <begin position="28"/>
        <end position="380"/>
    </location>
</feature>
<name>A0A6M5YYB5_9BACT</name>
<dbReference type="SUPFAM" id="SSF48239">
    <property type="entry name" value="Terpenoid cyclases/Protein prenyltransferases"/>
    <property type="match status" value="1"/>
</dbReference>
<evidence type="ECO:0000256" key="1">
    <source>
        <dbReference type="SAM" id="SignalP"/>
    </source>
</evidence>
<organism evidence="2 3">
    <name type="scientific">Frigoriglobus tundricola</name>
    <dbReference type="NCBI Taxonomy" id="2774151"/>
    <lineage>
        <taxon>Bacteria</taxon>
        <taxon>Pseudomonadati</taxon>
        <taxon>Planctomycetota</taxon>
        <taxon>Planctomycetia</taxon>
        <taxon>Gemmatales</taxon>
        <taxon>Gemmataceae</taxon>
        <taxon>Frigoriglobus</taxon>
    </lineage>
</organism>
<reference evidence="3" key="1">
    <citation type="submission" date="2020-05" db="EMBL/GenBank/DDBJ databases">
        <title>Frigoriglobus tundricola gen. nov., sp. nov., a psychrotolerant cellulolytic planctomycete of the family Gemmataceae with two divergent copies of 16S rRNA gene.</title>
        <authorList>
            <person name="Kulichevskaya I.S."/>
            <person name="Ivanova A.A."/>
            <person name="Naumoff D.G."/>
            <person name="Beletsky A.V."/>
            <person name="Rijpstra W.I.C."/>
            <person name="Sinninghe Damste J.S."/>
            <person name="Mardanov A.V."/>
            <person name="Ravin N.V."/>
            <person name="Dedysh S.N."/>
        </authorList>
    </citation>
    <scope>NUCLEOTIDE SEQUENCE [LARGE SCALE GENOMIC DNA]</scope>
    <source>
        <strain evidence="3">PL17</strain>
    </source>
</reference>
<dbReference type="InterPro" id="IPR008930">
    <property type="entry name" value="Terpenoid_cyclase/PrenylTrfase"/>
</dbReference>
<dbReference type="CDD" id="cd00688">
    <property type="entry name" value="ISOPREN_C2_like"/>
    <property type="match status" value="1"/>
</dbReference>
<dbReference type="KEGG" id="ftj:FTUN_6570"/>
<feature type="signal peptide" evidence="1">
    <location>
        <begin position="1"/>
        <end position="27"/>
    </location>
</feature>
<sequence>MKKRLLVSLVVLSAAVVLRPGSAPAQAKDKDAAVAGAVEKAVGYLTKSQNEDGSWGPKPQNRGVTGIVVVGLIRTGAKPDEAPVAKGVTFIEGLVNEKSGHIAGNDSSAGLINYTTSINIMALDAANKGDKYKTAITNATKYLKDYQWDENRGKKDDSDYYGGAGYAGDKSRPDLSNTAFFLEALKTAGVSKDDPAFRKAALFVSKCQNFDNEYNRAPWAKKNNDGSFIYTGANGGENRRTDGEGRKTDMGGYGSMTYAGVKSMIYCGVGKDDPRMKKALEWISKNYTLDSNPGMPEENSQRGLFYYYHTFAKCMDALGEDTFTDAKGVKHDWRADLQAAVLKRQKPDGSWTNGTANWMENDANLDTGYALMALSYCKKK</sequence>
<keyword evidence="3" id="KW-1185">Reference proteome</keyword>
<dbReference type="AlphaFoldDB" id="A0A6M5YYB5"/>
<evidence type="ECO:0008006" key="4">
    <source>
        <dbReference type="Google" id="ProtNLM"/>
    </source>
</evidence>